<dbReference type="Pfam" id="PF02145">
    <property type="entry name" value="Rap_GAP"/>
    <property type="match status" value="1"/>
</dbReference>
<feature type="domain" description="Rap-GAP" evidence="2">
    <location>
        <begin position="1"/>
        <end position="197"/>
    </location>
</feature>
<dbReference type="KEGG" id="eiv:EIN_244610"/>
<dbReference type="InterPro" id="IPR050989">
    <property type="entry name" value="Rap1_Ran_GAP"/>
</dbReference>
<dbReference type="PANTHER" id="PTHR15711">
    <property type="entry name" value="RAP GTPASE-ACTIVATING PROTEIN"/>
    <property type="match status" value="1"/>
</dbReference>
<dbReference type="InterPro" id="IPR000331">
    <property type="entry name" value="Rap/Ran_GAP_dom"/>
</dbReference>
<accession>A0A0A1TUV7</accession>
<dbReference type="GO" id="GO:0005737">
    <property type="term" value="C:cytoplasm"/>
    <property type="evidence" value="ECO:0007669"/>
    <property type="project" value="TreeGrafter"/>
</dbReference>
<dbReference type="Proteomes" id="UP000014680">
    <property type="component" value="Unassembled WGS sequence"/>
</dbReference>
<dbReference type="VEuPathDB" id="AmoebaDB:EIN_244610"/>
<dbReference type="GO" id="GO:0051056">
    <property type="term" value="P:regulation of small GTPase mediated signal transduction"/>
    <property type="evidence" value="ECO:0007669"/>
    <property type="project" value="InterPro"/>
</dbReference>
<name>A0A0A1TUV7_ENTIV</name>
<evidence type="ECO:0000313" key="3">
    <source>
        <dbReference type="EMBL" id="ELP83960.1"/>
    </source>
</evidence>
<dbReference type="AlphaFoldDB" id="A0A0A1TUV7"/>
<sequence>MEEECSPAFFKFMALIGNKTELLGYSNYREGLDVKMGTTRKYSYTNFTYQFNIMFHVALLLKLLEEEQVLERKRHVGNDVVVLVSKKQVDENEQFDSRILTFHLNSLLLVFYYKNRKRQISAFVVISLMKRTEDNTQYRIMTCTKPSNDAFQPFENEIRIYQHRDELKDLKNLLMEKICHCSHLHSELITERPLRNN</sequence>
<dbReference type="EMBL" id="KB207198">
    <property type="protein sequence ID" value="ELP83960.1"/>
    <property type="molecule type" value="Genomic_DNA"/>
</dbReference>
<evidence type="ECO:0000256" key="1">
    <source>
        <dbReference type="ARBA" id="ARBA00022468"/>
    </source>
</evidence>
<organism evidence="3 4">
    <name type="scientific">Entamoeba invadens IP1</name>
    <dbReference type="NCBI Taxonomy" id="370355"/>
    <lineage>
        <taxon>Eukaryota</taxon>
        <taxon>Amoebozoa</taxon>
        <taxon>Evosea</taxon>
        <taxon>Archamoebae</taxon>
        <taxon>Mastigamoebida</taxon>
        <taxon>Entamoebidae</taxon>
        <taxon>Entamoeba</taxon>
    </lineage>
</organism>
<dbReference type="GO" id="GO:0005096">
    <property type="term" value="F:GTPase activator activity"/>
    <property type="evidence" value="ECO:0007669"/>
    <property type="project" value="UniProtKB-KW"/>
</dbReference>
<dbReference type="PANTHER" id="PTHR15711:SF22">
    <property type="entry name" value="RAP-GAP DOMAIN-CONTAINING PROTEIN"/>
    <property type="match status" value="1"/>
</dbReference>
<dbReference type="InterPro" id="IPR035974">
    <property type="entry name" value="Rap/Ran-GAP_sf"/>
</dbReference>
<evidence type="ECO:0000259" key="2">
    <source>
        <dbReference type="PROSITE" id="PS50085"/>
    </source>
</evidence>
<evidence type="ECO:0000313" key="4">
    <source>
        <dbReference type="Proteomes" id="UP000014680"/>
    </source>
</evidence>
<proteinExistence type="predicted"/>
<dbReference type="RefSeq" id="XP_004183306.1">
    <property type="nucleotide sequence ID" value="XM_004183258.1"/>
</dbReference>
<dbReference type="GeneID" id="14882935"/>
<keyword evidence="4" id="KW-1185">Reference proteome</keyword>
<dbReference type="OrthoDB" id="2499658at2759"/>
<reference evidence="3 4" key="1">
    <citation type="submission" date="2012-10" db="EMBL/GenBank/DDBJ databases">
        <authorList>
            <person name="Zafar N."/>
            <person name="Inman J."/>
            <person name="Hall N."/>
            <person name="Lorenzi H."/>
            <person name="Caler E."/>
        </authorList>
    </citation>
    <scope>NUCLEOTIDE SEQUENCE [LARGE SCALE GENOMIC DNA]</scope>
    <source>
        <strain evidence="3 4">IP1</strain>
    </source>
</reference>
<keyword evidence="1" id="KW-0343">GTPase activation</keyword>
<dbReference type="SUPFAM" id="SSF111347">
    <property type="entry name" value="Rap/Ran-GAP"/>
    <property type="match status" value="1"/>
</dbReference>
<dbReference type="PROSITE" id="PS50085">
    <property type="entry name" value="RAPGAP"/>
    <property type="match status" value="1"/>
</dbReference>
<protein>
    <submittedName>
        <fullName evidence="3">Rap GTPase-activating protein, putative</fullName>
    </submittedName>
</protein>
<dbReference type="Gene3D" id="3.40.50.11210">
    <property type="entry name" value="Rap/Ran-GAP"/>
    <property type="match status" value="1"/>
</dbReference>
<gene>
    <name evidence="3" type="ORF">EIN_244610</name>
</gene>